<evidence type="ECO:0008006" key="3">
    <source>
        <dbReference type="Google" id="ProtNLM"/>
    </source>
</evidence>
<evidence type="ECO:0000313" key="1">
    <source>
        <dbReference type="EMBL" id="SEA73167.1"/>
    </source>
</evidence>
<dbReference type="AlphaFoldDB" id="A0A1H4DKQ3"/>
<gene>
    <name evidence="1" type="ORF">SAMN05216462_2378</name>
</gene>
<evidence type="ECO:0000313" key="2">
    <source>
        <dbReference type="Proteomes" id="UP000182257"/>
    </source>
</evidence>
<dbReference type="SUPFAM" id="SSF52266">
    <property type="entry name" value="SGNH hydrolase"/>
    <property type="match status" value="1"/>
</dbReference>
<reference evidence="1 2" key="1">
    <citation type="submission" date="2016-10" db="EMBL/GenBank/DDBJ databases">
        <authorList>
            <person name="de Groot N.N."/>
        </authorList>
    </citation>
    <scope>NUCLEOTIDE SEQUENCE [LARGE SCALE GENOMIC DNA]</scope>
    <source>
        <strain evidence="1 2">D31d</strain>
    </source>
</reference>
<name>A0A1H4DKQ3_XYLRU</name>
<protein>
    <recommendedName>
        <fullName evidence="3">SGNH/GDSL hydrolase family protein</fullName>
    </recommendedName>
</protein>
<organism evidence="1 2">
    <name type="scientific">Xylanibacter ruminicola</name>
    <name type="common">Prevotella ruminicola</name>
    <dbReference type="NCBI Taxonomy" id="839"/>
    <lineage>
        <taxon>Bacteria</taxon>
        <taxon>Pseudomonadati</taxon>
        <taxon>Bacteroidota</taxon>
        <taxon>Bacteroidia</taxon>
        <taxon>Bacteroidales</taxon>
        <taxon>Prevotellaceae</taxon>
        <taxon>Xylanibacter</taxon>
    </lineage>
</organism>
<accession>A0A1H4DKQ3</accession>
<sequence length="297" mass="35346">MVVFTVADIFLSQRLRQSNIIEFQAWNNIYNQELRNDVVIMGSSRAFVHFNPRIIDSVLNVNSYNLGYNASRVNRQVERYYAYCRIQNWEPNTIIYSIDYGTIAGITTNFEKEQFYPYFFTDRELMEAFDKYQHFSLLDKYVPFWRYCTCFLDFHVYDVLTNPEEKEPFYKGFKNNRMKYEDDLVLSGDSLEFTYTEEALTIFKAYIQDMHVKGKNVIFVYSPVCTEFLQKFKGIGRMYQIYGEIAADYNIPILDYTHESICNDTLYFYNAAHLNKRGADIFTLQLSNDIKRMNLLN</sequence>
<proteinExistence type="predicted"/>
<dbReference type="EMBL" id="FNRF01000004">
    <property type="protein sequence ID" value="SEA73167.1"/>
    <property type="molecule type" value="Genomic_DNA"/>
</dbReference>
<dbReference type="Proteomes" id="UP000182257">
    <property type="component" value="Unassembled WGS sequence"/>
</dbReference>